<sequence>MSGPAPGGLKVPTKTILDQQRAARPDASAWVSANAGSGKTKVLADRVMRLLLAGTEPSRILCLTFTKAAAANMENRIFAELGKWVRLDDEALAAALEKLEGRRPDRARLARARRLFAHAVETPGGLKIETIHAFCERLLHMFPFEANVPARFTVLDDNESAVLLAEALSTVMARAALGRDPALRDALTLLAENHSDTAIAETIREALRHRAALLAYAREPAAFADAMAGLAAALGLDEGETPQTIARAMCEDGIAPAEWPAIAEVLRGGKKTDQTNAEALSQAAQADDPWERLAHYRSLFFTQKGTPAANRSVATGSVPPDLAERLFAERDRLAALDERMKGARTLERTQALLTLAQAVLARIEAVKRARGALDFDDLVERTLTLLERADAAWVLYKLDAGIDHLLVDEAQDTSPTQWAILKRLTEELFAGDGAVAKTRTLFAVGDPKQSIYGFQGAAPQEFEGSGRYFQTRARQADLLFEPVELTVSFRSAPAVLSAVDAVFAVETHYRGLSFADVAVGTAHESARPDAPGLVEVWETERPADREEPEAWVLPLDELADSAPAIRVAERIARTVERLTTHGDDTGQRFAPGDILILVRSRGAFFEAVIRALKRRGVPVAGADRLDVGQHIAVRDLVAAGRAALLPDDDLTLAAALKSPLVGLTDDDLMRIAARREDSESLADALARAGTAGDAAAARAGEALGRWRNAAARRGPFAFYAGLIGPEGGREQLVARLGQEAGDAIDAFLAMALDFEHRHAPSLKAFLLSFESDGREVKREIKRDLDAGRDEVRVMTVHGAKGLEAPFVILADDCSQPNGRHDPKLFALPLQRSGHTGPATVPVWSPKRDEDAPAVARLREAVRTREAEEHNRLLYVAMTRAKDRLVVASYSNGKRGKDGNWPELPAMCWTGMIRRGLEGRLEEVEVDGLRVQRWQSGPLGAAAAAPPPAEDGAGIAMPDWLDRPAPAEPEAPPPLSPSSALAAADRPHRPGDGPFAADARLAGTLVHQLVEHLPGLPAAARPTAAERFVAVRAGRLDEAKRAGVVAQALALLDEPALAPLFGPDARAEVAVAGEIAVGSTRRAVSGQIDRLVVSDEAVVFADFKTSARPPADLAAVPEAHVAQLAVYGALLADIFPGRSLRALLVYTAGPRVLEVPGEALAAALDRIPVL</sequence>
<evidence type="ECO:0000256" key="10">
    <source>
        <dbReference type="ARBA" id="ARBA00023235"/>
    </source>
</evidence>
<evidence type="ECO:0000313" key="20">
    <source>
        <dbReference type="Proteomes" id="UP000577362"/>
    </source>
</evidence>
<dbReference type="PANTHER" id="PTHR11070:SF2">
    <property type="entry name" value="ATP-DEPENDENT DNA HELICASE SRS2"/>
    <property type="match status" value="1"/>
</dbReference>
<dbReference type="InterPro" id="IPR014016">
    <property type="entry name" value="UvrD-like_ATP-bd"/>
</dbReference>
<evidence type="ECO:0000256" key="3">
    <source>
        <dbReference type="ARBA" id="ARBA00022763"/>
    </source>
</evidence>
<keyword evidence="5 15" id="KW-0347">Helicase</keyword>
<dbReference type="GO" id="GO:0043138">
    <property type="term" value="F:3'-5' DNA helicase activity"/>
    <property type="evidence" value="ECO:0007669"/>
    <property type="project" value="UniProtKB-EC"/>
</dbReference>
<feature type="binding site" evidence="15">
    <location>
        <begin position="33"/>
        <end position="40"/>
    </location>
    <ligand>
        <name>ATP</name>
        <dbReference type="ChEBI" id="CHEBI:30616"/>
    </ligand>
</feature>
<dbReference type="Pfam" id="PF12705">
    <property type="entry name" value="PDDEXK_1"/>
    <property type="match status" value="1"/>
</dbReference>
<evidence type="ECO:0000256" key="12">
    <source>
        <dbReference type="ARBA" id="ARBA00034808"/>
    </source>
</evidence>
<comment type="catalytic activity">
    <reaction evidence="11">
        <text>Couples ATP hydrolysis with the unwinding of duplex DNA by translocating in the 3'-5' direction.</text>
        <dbReference type="EC" id="5.6.2.4"/>
    </reaction>
</comment>
<comment type="caution">
    <text evidence="19">The sequence shown here is derived from an EMBL/GenBank/DDBJ whole genome shotgun (WGS) entry which is preliminary data.</text>
</comment>
<dbReference type="InterPro" id="IPR014017">
    <property type="entry name" value="DNA_helicase_UvrD-like_C"/>
</dbReference>
<dbReference type="PANTHER" id="PTHR11070">
    <property type="entry name" value="UVRD / RECB / PCRA DNA HELICASE FAMILY MEMBER"/>
    <property type="match status" value="1"/>
</dbReference>
<dbReference type="Gene3D" id="1.10.486.10">
    <property type="entry name" value="PCRA, domain 4"/>
    <property type="match status" value="1"/>
</dbReference>
<evidence type="ECO:0000256" key="7">
    <source>
        <dbReference type="ARBA" id="ARBA00022840"/>
    </source>
</evidence>
<evidence type="ECO:0000256" key="11">
    <source>
        <dbReference type="ARBA" id="ARBA00034617"/>
    </source>
</evidence>
<dbReference type="Pfam" id="PF00580">
    <property type="entry name" value="UvrD-helicase"/>
    <property type="match status" value="1"/>
</dbReference>
<comment type="catalytic activity">
    <reaction evidence="14">
        <text>ATP + H2O = ADP + phosphate + H(+)</text>
        <dbReference type="Rhea" id="RHEA:13065"/>
        <dbReference type="ChEBI" id="CHEBI:15377"/>
        <dbReference type="ChEBI" id="CHEBI:15378"/>
        <dbReference type="ChEBI" id="CHEBI:30616"/>
        <dbReference type="ChEBI" id="CHEBI:43474"/>
        <dbReference type="ChEBI" id="CHEBI:456216"/>
        <dbReference type="EC" id="5.6.2.4"/>
    </reaction>
</comment>
<dbReference type="GO" id="GO:0005829">
    <property type="term" value="C:cytosol"/>
    <property type="evidence" value="ECO:0007669"/>
    <property type="project" value="TreeGrafter"/>
</dbReference>
<dbReference type="EMBL" id="JACIEN010000002">
    <property type="protein sequence ID" value="MBB4017009.1"/>
    <property type="molecule type" value="Genomic_DNA"/>
</dbReference>
<keyword evidence="6" id="KW-0269">Exonuclease</keyword>
<evidence type="ECO:0000256" key="14">
    <source>
        <dbReference type="ARBA" id="ARBA00048988"/>
    </source>
</evidence>
<evidence type="ECO:0000256" key="4">
    <source>
        <dbReference type="ARBA" id="ARBA00022801"/>
    </source>
</evidence>
<name>A0A840C0F3_9HYPH</name>
<dbReference type="Gene3D" id="3.40.50.300">
    <property type="entry name" value="P-loop containing nucleotide triphosphate hydrolases"/>
    <property type="match status" value="4"/>
</dbReference>
<dbReference type="EC" id="5.6.2.4" evidence="12"/>
<dbReference type="GO" id="GO:0004527">
    <property type="term" value="F:exonuclease activity"/>
    <property type="evidence" value="ECO:0007669"/>
    <property type="project" value="UniProtKB-KW"/>
</dbReference>
<dbReference type="InterPro" id="IPR000212">
    <property type="entry name" value="DNA_helicase_UvrD/REP"/>
</dbReference>
<evidence type="ECO:0000256" key="16">
    <source>
        <dbReference type="SAM" id="MobiDB-lite"/>
    </source>
</evidence>
<gene>
    <name evidence="19" type="ORF">GGR16_002038</name>
</gene>
<evidence type="ECO:0000256" key="8">
    <source>
        <dbReference type="ARBA" id="ARBA00023125"/>
    </source>
</evidence>
<dbReference type="Proteomes" id="UP000577362">
    <property type="component" value="Unassembled WGS sequence"/>
</dbReference>
<keyword evidence="8" id="KW-0238">DNA-binding</keyword>
<feature type="compositionally biased region" description="Low complexity" evidence="16">
    <location>
        <begin position="938"/>
        <end position="955"/>
    </location>
</feature>
<dbReference type="GO" id="GO:0005524">
    <property type="term" value="F:ATP binding"/>
    <property type="evidence" value="ECO:0007669"/>
    <property type="project" value="UniProtKB-UniRule"/>
</dbReference>
<keyword evidence="3" id="KW-0227">DNA damage</keyword>
<dbReference type="InterPro" id="IPR027417">
    <property type="entry name" value="P-loop_NTPase"/>
</dbReference>
<dbReference type="SUPFAM" id="SSF52540">
    <property type="entry name" value="P-loop containing nucleoside triphosphate hydrolases"/>
    <property type="match status" value="1"/>
</dbReference>
<protein>
    <recommendedName>
        <fullName evidence="12">DNA 3'-5' helicase</fullName>
        <ecNumber evidence="12">5.6.2.4</ecNumber>
    </recommendedName>
    <alternativeName>
        <fullName evidence="13">DNA 3'-5' helicase II</fullName>
    </alternativeName>
</protein>
<dbReference type="AlphaFoldDB" id="A0A840C0F3"/>
<dbReference type="InterPro" id="IPR014151">
    <property type="entry name" value="DNA_helicase_AddA"/>
</dbReference>
<proteinExistence type="predicted"/>
<reference evidence="19 20" key="1">
    <citation type="submission" date="2020-08" db="EMBL/GenBank/DDBJ databases">
        <title>Genomic Encyclopedia of Type Strains, Phase IV (KMG-IV): sequencing the most valuable type-strain genomes for metagenomic binning, comparative biology and taxonomic classification.</title>
        <authorList>
            <person name="Goeker M."/>
        </authorList>
    </citation>
    <scope>NUCLEOTIDE SEQUENCE [LARGE SCALE GENOMIC DNA]</scope>
    <source>
        <strain evidence="19 20">DSM 103737</strain>
    </source>
</reference>
<evidence type="ECO:0000259" key="18">
    <source>
        <dbReference type="PROSITE" id="PS51217"/>
    </source>
</evidence>
<evidence type="ECO:0000259" key="17">
    <source>
        <dbReference type="PROSITE" id="PS51198"/>
    </source>
</evidence>
<dbReference type="Pfam" id="PF13361">
    <property type="entry name" value="UvrD_C"/>
    <property type="match status" value="1"/>
</dbReference>
<dbReference type="RefSeq" id="WP_183316522.1">
    <property type="nucleotide sequence ID" value="NZ_JACIEN010000002.1"/>
</dbReference>
<feature type="domain" description="UvrD-like helicase ATP-binding" evidence="17">
    <location>
        <begin position="12"/>
        <end position="492"/>
    </location>
</feature>
<dbReference type="InterPro" id="IPR038726">
    <property type="entry name" value="PDDEXK_AddAB-type"/>
</dbReference>
<keyword evidence="4 15" id="KW-0378">Hydrolase</keyword>
<keyword evidence="2 15" id="KW-0547">Nucleotide-binding</keyword>
<accession>A0A840C0F3</accession>
<keyword evidence="1" id="KW-0540">Nuclease</keyword>
<evidence type="ECO:0000313" key="19">
    <source>
        <dbReference type="EMBL" id="MBB4017009.1"/>
    </source>
</evidence>
<keyword evidence="7 15" id="KW-0067">ATP-binding</keyword>
<evidence type="ECO:0000256" key="13">
    <source>
        <dbReference type="ARBA" id="ARBA00034923"/>
    </source>
</evidence>
<evidence type="ECO:0000256" key="15">
    <source>
        <dbReference type="PROSITE-ProRule" id="PRU00560"/>
    </source>
</evidence>
<dbReference type="GO" id="GO:0033202">
    <property type="term" value="C:DNA helicase complex"/>
    <property type="evidence" value="ECO:0007669"/>
    <property type="project" value="TreeGrafter"/>
</dbReference>
<dbReference type="PROSITE" id="PS51198">
    <property type="entry name" value="UVRD_HELICASE_ATP_BIND"/>
    <property type="match status" value="1"/>
</dbReference>
<evidence type="ECO:0000256" key="2">
    <source>
        <dbReference type="ARBA" id="ARBA00022741"/>
    </source>
</evidence>
<dbReference type="InterPro" id="IPR011604">
    <property type="entry name" value="PDDEXK-like_dom_sf"/>
</dbReference>
<dbReference type="GO" id="GO:0003677">
    <property type="term" value="F:DNA binding"/>
    <property type="evidence" value="ECO:0007669"/>
    <property type="project" value="UniProtKB-KW"/>
</dbReference>
<evidence type="ECO:0000256" key="9">
    <source>
        <dbReference type="ARBA" id="ARBA00023204"/>
    </source>
</evidence>
<evidence type="ECO:0000256" key="5">
    <source>
        <dbReference type="ARBA" id="ARBA00022806"/>
    </source>
</evidence>
<dbReference type="Gene3D" id="3.90.320.10">
    <property type="match status" value="1"/>
</dbReference>
<dbReference type="NCBIfam" id="TIGR02784">
    <property type="entry name" value="addA_alphas"/>
    <property type="match status" value="1"/>
</dbReference>
<dbReference type="GO" id="GO:0000725">
    <property type="term" value="P:recombinational repair"/>
    <property type="evidence" value="ECO:0007669"/>
    <property type="project" value="TreeGrafter"/>
</dbReference>
<feature type="domain" description="UvrD-like helicase C-terminal" evidence="18">
    <location>
        <begin position="524"/>
        <end position="801"/>
    </location>
</feature>
<feature type="region of interest" description="Disordered" evidence="16">
    <location>
        <begin position="938"/>
        <end position="995"/>
    </location>
</feature>
<keyword evidence="10" id="KW-0413">Isomerase</keyword>
<feature type="compositionally biased region" description="Pro residues" evidence="16">
    <location>
        <begin position="965"/>
        <end position="975"/>
    </location>
</feature>
<keyword evidence="9" id="KW-0234">DNA repair</keyword>
<dbReference type="PROSITE" id="PS51217">
    <property type="entry name" value="UVRD_HELICASE_CTER"/>
    <property type="match status" value="1"/>
</dbReference>
<evidence type="ECO:0000256" key="6">
    <source>
        <dbReference type="ARBA" id="ARBA00022839"/>
    </source>
</evidence>
<keyword evidence="20" id="KW-1185">Reference proteome</keyword>
<evidence type="ECO:0000256" key="1">
    <source>
        <dbReference type="ARBA" id="ARBA00022722"/>
    </source>
</evidence>
<organism evidence="19 20">
    <name type="scientific">Chelatococcus caeni</name>
    <dbReference type="NCBI Taxonomy" id="1348468"/>
    <lineage>
        <taxon>Bacteria</taxon>
        <taxon>Pseudomonadati</taxon>
        <taxon>Pseudomonadota</taxon>
        <taxon>Alphaproteobacteria</taxon>
        <taxon>Hyphomicrobiales</taxon>
        <taxon>Chelatococcaceae</taxon>
        <taxon>Chelatococcus</taxon>
    </lineage>
</organism>